<keyword evidence="2" id="KW-1185">Reference proteome</keyword>
<dbReference type="RefSeq" id="WP_157332023.1">
    <property type="nucleotide sequence ID" value="NZ_RHLK01000001.1"/>
</dbReference>
<accession>A0A7X3FEF7</accession>
<dbReference type="SUPFAM" id="SSF64288">
    <property type="entry name" value="Chorismate lyase-like"/>
    <property type="match status" value="1"/>
</dbReference>
<name>A0A7X3FEF7_9BACL</name>
<evidence type="ECO:0008006" key="3">
    <source>
        <dbReference type="Google" id="ProtNLM"/>
    </source>
</evidence>
<evidence type="ECO:0000313" key="1">
    <source>
        <dbReference type="EMBL" id="MVO98127.1"/>
    </source>
</evidence>
<organism evidence="1 2">
    <name type="scientific">Paenibacillus lutrae</name>
    <dbReference type="NCBI Taxonomy" id="2078573"/>
    <lineage>
        <taxon>Bacteria</taxon>
        <taxon>Bacillati</taxon>
        <taxon>Bacillota</taxon>
        <taxon>Bacilli</taxon>
        <taxon>Bacillales</taxon>
        <taxon>Paenibacillaceae</taxon>
        <taxon>Paenibacillus</taxon>
    </lineage>
</organism>
<gene>
    <name evidence="1" type="ORF">EDM21_00965</name>
</gene>
<protein>
    <recommendedName>
        <fullName evidence="3">Chorismate lyase</fullName>
    </recommendedName>
</protein>
<dbReference type="OrthoDB" id="2589659at2"/>
<evidence type="ECO:0000313" key="2">
    <source>
        <dbReference type="Proteomes" id="UP000490800"/>
    </source>
</evidence>
<dbReference type="Gene3D" id="3.40.1410.10">
    <property type="entry name" value="Chorismate lyase-like"/>
    <property type="match status" value="1"/>
</dbReference>
<dbReference type="AlphaFoldDB" id="A0A7X3FEF7"/>
<reference evidence="1 2" key="1">
    <citation type="journal article" date="2019" name="Microorganisms">
        <title>Paenibacillus lutrae sp. nov., A Chitinolytic Species Isolated from A River Otter in Castril Natural Park, Granada, Spain.</title>
        <authorList>
            <person name="Rodriguez M."/>
            <person name="Reina J.C."/>
            <person name="Bejar V."/>
            <person name="Llamas I."/>
        </authorList>
    </citation>
    <scope>NUCLEOTIDE SEQUENCE [LARGE SCALE GENOMIC DNA]</scope>
    <source>
        <strain evidence="1 2">N10</strain>
    </source>
</reference>
<sequence length="185" mass="21549">MDKEWSVWGNERNIFKLLTHSEGSSVNMLEILLQDKLSFRLIDHQVIPGSEIQPEVQTVLQTTDPIIRRVSAWIYRNELIAYQQLLAPVNVMLESQTEELDGDGEPLEKQIDHLETQRKIVYTGFESSQTASEYLNPIRLPKDMYPVKETHLISSGSVCFVLKELFDAELILRQIRLQFRKEIFM</sequence>
<comment type="caution">
    <text evidence="1">The sequence shown here is derived from an EMBL/GenBank/DDBJ whole genome shotgun (WGS) entry which is preliminary data.</text>
</comment>
<dbReference type="InterPro" id="IPR028978">
    <property type="entry name" value="Chorismate_lyase_/UTRA_dom_sf"/>
</dbReference>
<proteinExistence type="predicted"/>
<dbReference type="Proteomes" id="UP000490800">
    <property type="component" value="Unassembled WGS sequence"/>
</dbReference>
<dbReference type="EMBL" id="RHLK01000001">
    <property type="protein sequence ID" value="MVO98127.1"/>
    <property type="molecule type" value="Genomic_DNA"/>
</dbReference>